<dbReference type="SMART" id="SM00450">
    <property type="entry name" value="RHOD"/>
    <property type="match status" value="1"/>
</dbReference>
<dbReference type="RefSeq" id="WP_147932414.1">
    <property type="nucleotide sequence ID" value="NZ_VOXD01000039.1"/>
</dbReference>
<evidence type="ECO:0000313" key="2">
    <source>
        <dbReference type="EMBL" id="TXF86652.1"/>
    </source>
</evidence>
<organism evidence="2 3">
    <name type="scientific">Neolewinella aurantiaca</name>
    <dbReference type="NCBI Taxonomy" id="2602767"/>
    <lineage>
        <taxon>Bacteria</taxon>
        <taxon>Pseudomonadati</taxon>
        <taxon>Bacteroidota</taxon>
        <taxon>Saprospiria</taxon>
        <taxon>Saprospirales</taxon>
        <taxon>Lewinellaceae</taxon>
        <taxon>Neolewinella</taxon>
    </lineage>
</organism>
<dbReference type="OrthoDB" id="1450994at2"/>
<name>A0A5C7F7I6_9BACT</name>
<dbReference type="CDD" id="cd00158">
    <property type="entry name" value="RHOD"/>
    <property type="match status" value="1"/>
</dbReference>
<accession>A0A5C7F7I6</accession>
<evidence type="ECO:0000313" key="3">
    <source>
        <dbReference type="Proteomes" id="UP000321907"/>
    </source>
</evidence>
<reference evidence="2 3" key="1">
    <citation type="submission" date="2019-08" db="EMBL/GenBank/DDBJ databases">
        <title>Lewinella sp. strain SSH13 Genome sequencing and assembly.</title>
        <authorList>
            <person name="Kim I."/>
        </authorList>
    </citation>
    <scope>NUCLEOTIDE SEQUENCE [LARGE SCALE GENOMIC DNA]</scope>
    <source>
        <strain evidence="2 3">SSH13</strain>
    </source>
</reference>
<keyword evidence="3" id="KW-1185">Reference proteome</keyword>
<gene>
    <name evidence="2" type="ORF">FUA23_19300</name>
</gene>
<dbReference type="Proteomes" id="UP000321907">
    <property type="component" value="Unassembled WGS sequence"/>
</dbReference>
<dbReference type="InterPro" id="IPR050229">
    <property type="entry name" value="GlpE_sulfurtransferase"/>
</dbReference>
<dbReference type="PANTHER" id="PTHR43031">
    <property type="entry name" value="FAD-DEPENDENT OXIDOREDUCTASE"/>
    <property type="match status" value="1"/>
</dbReference>
<dbReference type="AlphaFoldDB" id="A0A5C7F7I6"/>
<protein>
    <submittedName>
        <fullName evidence="2">Rhodanese-like domain-containing protein</fullName>
    </submittedName>
</protein>
<dbReference type="Gene3D" id="3.40.250.10">
    <property type="entry name" value="Rhodanese-like domain"/>
    <property type="match status" value="1"/>
</dbReference>
<comment type="caution">
    <text evidence="2">The sequence shown here is derived from an EMBL/GenBank/DDBJ whole genome shotgun (WGS) entry which is preliminary data.</text>
</comment>
<feature type="domain" description="Rhodanese" evidence="1">
    <location>
        <begin position="20"/>
        <end position="103"/>
    </location>
</feature>
<evidence type="ECO:0000259" key="1">
    <source>
        <dbReference type="PROSITE" id="PS50206"/>
    </source>
</evidence>
<dbReference type="SUPFAM" id="SSF52821">
    <property type="entry name" value="Rhodanese/Cell cycle control phosphatase"/>
    <property type="match status" value="1"/>
</dbReference>
<dbReference type="EMBL" id="VOXD01000039">
    <property type="protein sequence ID" value="TXF86652.1"/>
    <property type="molecule type" value="Genomic_DNA"/>
</dbReference>
<dbReference type="InterPro" id="IPR001763">
    <property type="entry name" value="Rhodanese-like_dom"/>
</dbReference>
<proteinExistence type="predicted"/>
<dbReference type="InterPro" id="IPR036873">
    <property type="entry name" value="Rhodanese-like_dom_sf"/>
</dbReference>
<sequence>MLDLFKSIFGAPGVELNAEDLRNGTIVDVRTAGEYQNGHVAGSLNIPLQLLDRKLLKLRQLDAPIIACCASGSRSGMAARQLNELGIETINGGSWHNVDRQVKQLV</sequence>
<dbReference type="PANTHER" id="PTHR43031:SF1">
    <property type="entry name" value="PYRIDINE NUCLEOTIDE-DISULPHIDE OXIDOREDUCTASE"/>
    <property type="match status" value="1"/>
</dbReference>
<dbReference type="PROSITE" id="PS50206">
    <property type="entry name" value="RHODANESE_3"/>
    <property type="match status" value="1"/>
</dbReference>
<dbReference type="Pfam" id="PF00581">
    <property type="entry name" value="Rhodanese"/>
    <property type="match status" value="1"/>
</dbReference>